<proteinExistence type="predicted"/>
<comment type="caution">
    <text evidence="2">The sequence shown here is derived from an EMBL/GenBank/DDBJ whole genome shotgun (WGS) entry which is preliminary data.</text>
</comment>
<feature type="compositionally biased region" description="Basic residues" evidence="1">
    <location>
        <begin position="80"/>
        <end position="99"/>
    </location>
</feature>
<protein>
    <submittedName>
        <fullName evidence="2">Uncharacterized protein</fullName>
    </submittedName>
</protein>
<organism evidence="2 3">
    <name type="scientific">Sorangium cellulosum</name>
    <name type="common">Polyangium cellulosum</name>
    <dbReference type="NCBI Taxonomy" id="56"/>
    <lineage>
        <taxon>Bacteria</taxon>
        <taxon>Pseudomonadati</taxon>
        <taxon>Myxococcota</taxon>
        <taxon>Polyangia</taxon>
        <taxon>Polyangiales</taxon>
        <taxon>Polyangiaceae</taxon>
        <taxon>Sorangium</taxon>
    </lineage>
</organism>
<name>A0A150PPH3_SORCE</name>
<evidence type="ECO:0000313" key="2">
    <source>
        <dbReference type="EMBL" id="KYF57562.1"/>
    </source>
</evidence>
<gene>
    <name evidence="2" type="ORF">BE08_03415</name>
</gene>
<feature type="region of interest" description="Disordered" evidence="1">
    <location>
        <begin position="1"/>
        <end position="99"/>
    </location>
</feature>
<sequence length="99" mass="10348">MPRTPAQVRADLAPTPSCAAETAASETRRGPERRLEVAQRCGVARGHGGERVGRAHGHGPSMQIPAEVLIAHPPPSRGKPPPRRTSGRSAHGKGAKRAA</sequence>
<evidence type="ECO:0000313" key="3">
    <source>
        <dbReference type="Proteomes" id="UP000075420"/>
    </source>
</evidence>
<accession>A0A150PPH3</accession>
<reference evidence="2 3" key="1">
    <citation type="submission" date="2014-02" db="EMBL/GenBank/DDBJ databases">
        <title>The small core and large imbalanced accessory genome model reveals a collaborative survival strategy of Sorangium cellulosum strains in nature.</title>
        <authorList>
            <person name="Han K."/>
            <person name="Peng R."/>
            <person name="Blom J."/>
            <person name="Li Y.-Z."/>
        </authorList>
    </citation>
    <scope>NUCLEOTIDE SEQUENCE [LARGE SCALE GENOMIC DNA]</scope>
    <source>
        <strain evidence="2 3">So0157-25</strain>
    </source>
</reference>
<dbReference type="AlphaFoldDB" id="A0A150PPH3"/>
<dbReference type="Proteomes" id="UP000075420">
    <property type="component" value="Unassembled WGS sequence"/>
</dbReference>
<dbReference type="EMBL" id="JELY01000923">
    <property type="protein sequence ID" value="KYF57562.1"/>
    <property type="molecule type" value="Genomic_DNA"/>
</dbReference>
<feature type="compositionally biased region" description="Basic and acidic residues" evidence="1">
    <location>
        <begin position="26"/>
        <end position="37"/>
    </location>
</feature>
<evidence type="ECO:0000256" key="1">
    <source>
        <dbReference type="SAM" id="MobiDB-lite"/>
    </source>
</evidence>